<evidence type="ECO:0000313" key="2">
    <source>
        <dbReference type="Proteomes" id="UP000296049"/>
    </source>
</evidence>
<keyword evidence="2" id="KW-1185">Reference proteome</keyword>
<sequence>MLFGELVSACSCAGRSEKLTGFKKDRRKEKFPSSAATPKPLPAALEPKGFNTGFTDVHLVEYSEKDVSGLNYNYARAINLFEEIWICQQSFSLKARSEPAGITLVQRWGTLCPRAAEQTCCAAPKNRGQDIRVAWLLSGRRSRETQAQNPAFLQQTLAATKAMGRPDFGGIFPKFSQVLHPHSEHSLLDGERYLRNDNSHRGHALYMLGPFGNQGTFVSPRLCVPLPAVVSDFSRPSLAGITAVIVFAAFQGLLRLQILLSDFPDSLLLFLLHLYLCFQAVEAEQDAGDAGVLQALPQEMRANPTIQGTPPSLLPAVLLCTIFDAPPPVGSSSLLLCRKKDAIPCWAIKIEKLKGAKSTGTDHSTSRARLMQYRHMLAEISETLVKKWVRSSQSSHLLNNNRAKLLADALTSCCGPQKTIQPWDSFSCAAGVDFPFQSRWKRRAVLLNSRTAQPRSPGPLVGLGWVCCTELKTLNNRDMAHILQRHLPAEVSEGLFELFSSGPEANLLDLRQVALYLQGANATLNQWHSTSPDEPSTVYCQCAPLIQKYWRIFLKEKSGNYLSIRSTSVVSSAEVRGLSAEHNICVHCNSDSSCWKLLQVIYTTKITPGAQRSTVAVPKSLLLLPALQLTLVFTEMQGPHGESGTLHQGDAKGRLPWTSARQSDLDAEIARKLIYTQRCGAAPREIGLPPP</sequence>
<accession>R0JZW0</accession>
<protein>
    <submittedName>
        <fullName evidence="1">Uncharacterized protein</fullName>
    </submittedName>
</protein>
<evidence type="ECO:0000313" key="1">
    <source>
        <dbReference type="EMBL" id="EOB03206.1"/>
    </source>
</evidence>
<dbReference type="AlphaFoldDB" id="R0JZW0"/>
<proteinExistence type="predicted"/>
<name>R0JZW0_ANAPL</name>
<reference evidence="2" key="1">
    <citation type="journal article" date="2013" name="Nat. Genet.">
        <title>The duck genome and transcriptome provide insight into an avian influenza virus reservoir species.</title>
        <authorList>
            <person name="Huang Y."/>
            <person name="Li Y."/>
            <person name="Burt D.W."/>
            <person name="Chen H."/>
            <person name="Zhang Y."/>
            <person name="Qian W."/>
            <person name="Kim H."/>
            <person name="Gan S."/>
            <person name="Zhao Y."/>
            <person name="Li J."/>
            <person name="Yi K."/>
            <person name="Feng H."/>
            <person name="Zhu P."/>
            <person name="Li B."/>
            <person name="Liu Q."/>
            <person name="Fairley S."/>
            <person name="Magor K.E."/>
            <person name="Du Z."/>
            <person name="Hu X."/>
            <person name="Goodman L."/>
            <person name="Tafer H."/>
            <person name="Vignal A."/>
            <person name="Lee T."/>
            <person name="Kim K.W."/>
            <person name="Sheng Z."/>
            <person name="An Y."/>
            <person name="Searle S."/>
            <person name="Herrero J."/>
            <person name="Groenen M.A."/>
            <person name="Crooijmans R.P."/>
            <person name="Faraut T."/>
            <person name="Cai Q."/>
            <person name="Webster R.G."/>
            <person name="Aldridge J.R."/>
            <person name="Warren W.C."/>
            <person name="Bartschat S."/>
            <person name="Kehr S."/>
            <person name="Marz M."/>
            <person name="Stadler P.F."/>
            <person name="Smith J."/>
            <person name="Kraus R.H."/>
            <person name="Zhao Y."/>
            <person name="Ren L."/>
            <person name="Fei J."/>
            <person name="Morisson M."/>
            <person name="Kaiser P."/>
            <person name="Griffin D.K."/>
            <person name="Rao M."/>
            <person name="Pitel F."/>
            <person name="Wang J."/>
            <person name="Li N."/>
        </authorList>
    </citation>
    <scope>NUCLEOTIDE SEQUENCE [LARGE SCALE GENOMIC DNA]</scope>
</reference>
<gene>
    <name evidence="1" type="ORF">Anapl_12398</name>
</gene>
<organism evidence="1 2">
    <name type="scientific">Anas platyrhynchos</name>
    <name type="common">Mallard</name>
    <name type="synonym">Anas boschas</name>
    <dbReference type="NCBI Taxonomy" id="8839"/>
    <lineage>
        <taxon>Eukaryota</taxon>
        <taxon>Metazoa</taxon>
        <taxon>Chordata</taxon>
        <taxon>Craniata</taxon>
        <taxon>Vertebrata</taxon>
        <taxon>Euteleostomi</taxon>
        <taxon>Archelosauria</taxon>
        <taxon>Archosauria</taxon>
        <taxon>Dinosauria</taxon>
        <taxon>Saurischia</taxon>
        <taxon>Theropoda</taxon>
        <taxon>Coelurosauria</taxon>
        <taxon>Aves</taxon>
        <taxon>Neognathae</taxon>
        <taxon>Galloanserae</taxon>
        <taxon>Anseriformes</taxon>
        <taxon>Anatidae</taxon>
        <taxon>Anatinae</taxon>
        <taxon>Anas</taxon>
    </lineage>
</organism>
<dbReference type="EMBL" id="KB742878">
    <property type="protein sequence ID" value="EOB03206.1"/>
    <property type="molecule type" value="Genomic_DNA"/>
</dbReference>
<dbReference type="Proteomes" id="UP000296049">
    <property type="component" value="Unassembled WGS sequence"/>
</dbReference>